<dbReference type="EMBL" id="CAKXAJ010025546">
    <property type="protein sequence ID" value="CAH2240714.1"/>
    <property type="molecule type" value="Genomic_DNA"/>
</dbReference>
<protein>
    <submittedName>
        <fullName evidence="2">Jg13951 protein</fullName>
    </submittedName>
</protein>
<gene>
    <name evidence="2" type="primary">jg13951</name>
    <name evidence="2" type="ORF">PAEG_LOCUS17279</name>
</gene>
<evidence type="ECO:0000256" key="1">
    <source>
        <dbReference type="SAM" id="SignalP"/>
    </source>
</evidence>
<sequence>MFRSAINPLLLLVLTTHTYAKEMTEIEMLASRPTRCTYEYAFEMYGAHCGGLRLSKIPSLKGGIEVGTPYTFLF</sequence>
<feature type="signal peptide" evidence="1">
    <location>
        <begin position="1"/>
        <end position="20"/>
    </location>
</feature>
<proteinExistence type="predicted"/>
<comment type="caution">
    <text evidence="2">The sequence shown here is derived from an EMBL/GenBank/DDBJ whole genome shotgun (WGS) entry which is preliminary data.</text>
</comment>
<keyword evidence="3" id="KW-1185">Reference proteome</keyword>
<dbReference type="AlphaFoldDB" id="A0A8S4RYT9"/>
<name>A0A8S4RYT9_9NEOP</name>
<feature type="chain" id="PRO_5035718300" evidence="1">
    <location>
        <begin position="21"/>
        <end position="74"/>
    </location>
</feature>
<dbReference type="Proteomes" id="UP000838756">
    <property type="component" value="Unassembled WGS sequence"/>
</dbReference>
<dbReference type="OrthoDB" id="694479at2759"/>
<evidence type="ECO:0000313" key="3">
    <source>
        <dbReference type="Proteomes" id="UP000838756"/>
    </source>
</evidence>
<organism evidence="2 3">
    <name type="scientific">Pararge aegeria aegeria</name>
    <dbReference type="NCBI Taxonomy" id="348720"/>
    <lineage>
        <taxon>Eukaryota</taxon>
        <taxon>Metazoa</taxon>
        <taxon>Ecdysozoa</taxon>
        <taxon>Arthropoda</taxon>
        <taxon>Hexapoda</taxon>
        <taxon>Insecta</taxon>
        <taxon>Pterygota</taxon>
        <taxon>Neoptera</taxon>
        <taxon>Endopterygota</taxon>
        <taxon>Lepidoptera</taxon>
        <taxon>Glossata</taxon>
        <taxon>Ditrysia</taxon>
        <taxon>Papilionoidea</taxon>
        <taxon>Nymphalidae</taxon>
        <taxon>Satyrinae</taxon>
        <taxon>Satyrini</taxon>
        <taxon>Parargina</taxon>
        <taxon>Pararge</taxon>
    </lineage>
</organism>
<keyword evidence="1" id="KW-0732">Signal</keyword>
<evidence type="ECO:0000313" key="2">
    <source>
        <dbReference type="EMBL" id="CAH2240714.1"/>
    </source>
</evidence>
<reference evidence="2" key="1">
    <citation type="submission" date="2022-03" db="EMBL/GenBank/DDBJ databases">
        <authorList>
            <person name="Lindestad O."/>
        </authorList>
    </citation>
    <scope>NUCLEOTIDE SEQUENCE</scope>
</reference>
<accession>A0A8S4RYT9</accession>